<name>A0A2H0YW19_9BACT</name>
<accession>A0A2H0YW19</accession>
<protein>
    <recommendedName>
        <fullName evidence="3">Polymerase nucleotidyl transferase domain-containing protein</fullName>
    </recommendedName>
</protein>
<reference evidence="1 2" key="1">
    <citation type="submission" date="2017-09" db="EMBL/GenBank/DDBJ databases">
        <title>Depth-based differentiation of microbial function through sediment-hosted aquifers and enrichment of novel symbionts in the deep terrestrial subsurface.</title>
        <authorList>
            <person name="Probst A.J."/>
            <person name="Ladd B."/>
            <person name="Jarett J.K."/>
            <person name="Geller-Mcgrath D.E."/>
            <person name="Sieber C.M."/>
            <person name="Emerson J.B."/>
            <person name="Anantharaman K."/>
            <person name="Thomas B.C."/>
            <person name="Malmstrom R."/>
            <person name="Stieglmeier M."/>
            <person name="Klingl A."/>
            <person name="Woyke T."/>
            <person name="Ryan C.M."/>
            <person name="Banfield J.F."/>
        </authorList>
    </citation>
    <scope>NUCLEOTIDE SEQUENCE [LARGE SCALE GENOMIC DNA]</scope>
    <source>
        <strain evidence="1">CG08_land_8_20_14_0_20_40_16</strain>
    </source>
</reference>
<evidence type="ECO:0008006" key="3">
    <source>
        <dbReference type="Google" id="ProtNLM"/>
    </source>
</evidence>
<evidence type="ECO:0000313" key="2">
    <source>
        <dbReference type="Proteomes" id="UP000231542"/>
    </source>
</evidence>
<comment type="caution">
    <text evidence="1">The sequence shown here is derived from an EMBL/GenBank/DDBJ whole genome shotgun (WGS) entry which is preliminary data.</text>
</comment>
<organism evidence="1 2">
    <name type="scientific">Candidatus Kerfeldbacteria bacterium CG08_land_8_20_14_0_20_40_16</name>
    <dbReference type="NCBI Taxonomy" id="2014244"/>
    <lineage>
        <taxon>Bacteria</taxon>
        <taxon>Candidatus Kerfeldiibacteriota</taxon>
    </lineage>
</organism>
<sequence length="312" mass="37417">MENRNLTLEKSILATLCYFDVFDYPLTSVEIWKWLLMRDNKERTVEIFEIIQVLEKSEFLKKRVEVKQGFYFLKGRAETVSLRKERYKIAEHKFQKAIKIARLLRHIPFVIMIAVCNTLAFSNSRDGSDIDLFIITDRNRIWQTRFWVTGFLKLFRLRPSVQKTKDTICASFFIDEMNLNLESLTLDGDIYLPYWMTQVFPLYNEGVYEQFLAANNWVKERLVNYLSVKPAVRRQIAKQSRLKKAFSFFAAFLPESIFKKYQWRILPRRLKEMANKDSRVVVQDHMLKFHDNDRRELFLTLFQKRLASVMNE</sequence>
<proteinExistence type="predicted"/>
<evidence type="ECO:0000313" key="1">
    <source>
        <dbReference type="EMBL" id="PIS42694.1"/>
    </source>
</evidence>
<gene>
    <name evidence="1" type="ORF">COT24_02205</name>
</gene>
<dbReference type="AlphaFoldDB" id="A0A2H0YW19"/>
<dbReference type="Proteomes" id="UP000231542">
    <property type="component" value="Unassembled WGS sequence"/>
</dbReference>
<dbReference type="EMBL" id="PEXU01000026">
    <property type="protein sequence ID" value="PIS42694.1"/>
    <property type="molecule type" value="Genomic_DNA"/>
</dbReference>